<dbReference type="InterPro" id="IPR040026">
    <property type="entry name" value="FliD"/>
</dbReference>
<evidence type="ECO:0000256" key="3">
    <source>
        <dbReference type="ARBA" id="ARBA00023054"/>
    </source>
</evidence>
<evidence type="ECO:0000313" key="9">
    <source>
        <dbReference type="Proteomes" id="UP000823937"/>
    </source>
</evidence>
<evidence type="ECO:0000259" key="6">
    <source>
        <dbReference type="Pfam" id="PF02465"/>
    </source>
</evidence>
<protein>
    <recommendedName>
        <fullName evidence="5">Flagellar hook-associated protein 2</fullName>
        <shortName evidence="5">HAP2</shortName>
    </recommendedName>
    <alternativeName>
        <fullName evidence="5">Flagellar cap protein</fullName>
    </alternativeName>
</protein>
<organism evidence="8 9">
    <name type="scientific">Candidatus Pseudogracilibacillus intestinigallinarum</name>
    <dbReference type="NCBI Taxonomy" id="2838742"/>
    <lineage>
        <taxon>Bacteria</taxon>
        <taxon>Bacillati</taxon>
        <taxon>Bacillota</taxon>
        <taxon>Bacilli</taxon>
        <taxon>Bacillales</taxon>
        <taxon>Bacillaceae</taxon>
        <taxon>Pseudogracilibacillus</taxon>
    </lineage>
</organism>
<name>A0A9D1TJJ6_9BACI</name>
<dbReference type="Pfam" id="PF02465">
    <property type="entry name" value="FliD_N"/>
    <property type="match status" value="1"/>
</dbReference>
<dbReference type="Pfam" id="PF07195">
    <property type="entry name" value="FliD_C"/>
    <property type="match status" value="1"/>
</dbReference>
<proteinExistence type="inferred from homology"/>
<keyword evidence="3" id="KW-0175">Coiled coil</keyword>
<evidence type="ECO:0000259" key="7">
    <source>
        <dbReference type="Pfam" id="PF07195"/>
    </source>
</evidence>
<keyword evidence="8" id="KW-0282">Flagellum</keyword>
<keyword evidence="8" id="KW-0969">Cilium</keyword>
<dbReference type="AlphaFoldDB" id="A0A9D1TJJ6"/>
<keyword evidence="4 5" id="KW-0975">Bacterial flagellum</keyword>
<dbReference type="InterPro" id="IPR010809">
    <property type="entry name" value="FliD_C"/>
</dbReference>
<evidence type="ECO:0000256" key="4">
    <source>
        <dbReference type="ARBA" id="ARBA00023143"/>
    </source>
</evidence>
<dbReference type="NCBIfam" id="NF005833">
    <property type="entry name" value="PRK07737.1"/>
    <property type="match status" value="1"/>
</dbReference>
<feature type="domain" description="Flagellar hook-associated protein 2 N-terminal" evidence="6">
    <location>
        <begin position="8"/>
        <end position="103"/>
    </location>
</feature>
<feature type="domain" description="Flagellar hook-associated protein 2 C-terminal" evidence="7">
    <location>
        <begin position="212"/>
        <end position="468"/>
    </location>
</feature>
<dbReference type="GO" id="GO:0071973">
    <property type="term" value="P:bacterial-type flagellum-dependent cell motility"/>
    <property type="evidence" value="ECO:0007669"/>
    <property type="project" value="TreeGrafter"/>
</dbReference>
<reference evidence="8" key="1">
    <citation type="journal article" date="2021" name="PeerJ">
        <title>Extensive microbial diversity within the chicken gut microbiome revealed by metagenomics and culture.</title>
        <authorList>
            <person name="Gilroy R."/>
            <person name="Ravi A."/>
            <person name="Getino M."/>
            <person name="Pursley I."/>
            <person name="Horton D.L."/>
            <person name="Alikhan N.F."/>
            <person name="Baker D."/>
            <person name="Gharbi K."/>
            <person name="Hall N."/>
            <person name="Watson M."/>
            <person name="Adriaenssens E.M."/>
            <person name="Foster-Nyarko E."/>
            <person name="Jarju S."/>
            <person name="Secka A."/>
            <person name="Antonio M."/>
            <person name="Oren A."/>
            <person name="Chaudhuri R.R."/>
            <person name="La Ragione R."/>
            <person name="Hildebrand F."/>
            <person name="Pallen M.J."/>
        </authorList>
    </citation>
    <scope>NUCLEOTIDE SEQUENCE</scope>
    <source>
        <strain evidence="8">CHK169-2315</strain>
    </source>
</reference>
<evidence type="ECO:0000313" key="8">
    <source>
        <dbReference type="EMBL" id="HIV73738.1"/>
    </source>
</evidence>
<dbReference type="GO" id="GO:0009424">
    <property type="term" value="C:bacterial-type flagellum hook"/>
    <property type="evidence" value="ECO:0007669"/>
    <property type="project" value="UniProtKB-UniRule"/>
</dbReference>
<keyword evidence="5" id="KW-0964">Secreted</keyword>
<accession>A0A9D1TJJ6</accession>
<comment type="similarity">
    <text evidence="1 5">Belongs to the FliD family.</text>
</comment>
<comment type="subcellular location">
    <subcellularLocation>
        <location evidence="5">Secreted</location>
    </subcellularLocation>
    <subcellularLocation>
        <location evidence="5">Bacterial flagellum</location>
    </subcellularLocation>
</comment>
<reference evidence="8" key="2">
    <citation type="submission" date="2021-04" db="EMBL/GenBank/DDBJ databases">
        <authorList>
            <person name="Gilroy R."/>
        </authorList>
    </citation>
    <scope>NUCLEOTIDE SEQUENCE</scope>
    <source>
        <strain evidence="8">CHK169-2315</strain>
    </source>
</reference>
<evidence type="ECO:0000256" key="1">
    <source>
        <dbReference type="ARBA" id="ARBA00009764"/>
    </source>
</evidence>
<gene>
    <name evidence="8" type="ORF">H9895_01505</name>
</gene>
<sequence>MRVGGIVSGMDIEAMVNKLMEAERTPLTKMKQQQTTLEWKRDAFREINSALLELDNIVRDMKYTRAYNSKSTTSSLNNVATATAGTAATNGTYNIDVKSLATSEMQVFSAQADTVFENDGQFTFNTYDDKGKPVEHTVEVKAGDTLKTVLKNMENASDGKVRAFLDETSNKVVLETTRTGIYNEDGPEIVFKGDDNIFLSKVTKIDEQGQAASNAQFIYNGGLTIDSRDNNYSLNGITFNLHSVGQTDITVRTDVDAAFDNIVKFVDKYNEVIEKMNTSQTEEKFRSYQPLTEEQKKEMSEEQIKQWEEKAKSGILKGESSLRDGMFTLRSSLQGVVDNDGPFKLLSDLGITTTKNYLDGGKLEIDEEKLRSALETDADGVYQLFVGDGEGKTKGLIHRFDEALDSTRAKIEEKAGKATHTLDNYAIGKQMKDLNARIADFEKRMVRVEERYWSQFTAMEKAISNLNQQSSYLFSQFGS</sequence>
<dbReference type="GO" id="GO:0007155">
    <property type="term" value="P:cell adhesion"/>
    <property type="evidence" value="ECO:0007669"/>
    <property type="project" value="InterPro"/>
</dbReference>
<comment type="function">
    <text evidence="5">Required for morphogenesis and for the elongation of the flagellar filament by facilitating polymerization of the flagellin monomers at the tip of growing filament. Forms a capping structure, which prevents flagellin subunits (transported through the central channel of the flagellum) from leaking out without polymerization at the distal end.</text>
</comment>
<evidence type="ECO:0000256" key="5">
    <source>
        <dbReference type="RuleBase" id="RU362066"/>
    </source>
</evidence>
<comment type="subunit">
    <text evidence="2 5">Homopentamer.</text>
</comment>
<dbReference type="EMBL" id="DXHX01000023">
    <property type="protein sequence ID" value="HIV73738.1"/>
    <property type="molecule type" value="Genomic_DNA"/>
</dbReference>
<dbReference type="GO" id="GO:0009421">
    <property type="term" value="C:bacterial-type flagellum filament cap"/>
    <property type="evidence" value="ECO:0007669"/>
    <property type="project" value="InterPro"/>
</dbReference>
<dbReference type="InterPro" id="IPR003481">
    <property type="entry name" value="FliD_N"/>
</dbReference>
<dbReference type="Proteomes" id="UP000823937">
    <property type="component" value="Unassembled WGS sequence"/>
</dbReference>
<comment type="caution">
    <text evidence="8">The sequence shown here is derived from an EMBL/GenBank/DDBJ whole genome shotgun (WGS) entry which is preliminary data.</text>
</comment>
<evidence type="ECO:0000256" key="2">
    <source>
        <dbReference type="ARBA" id="ARBA00011255"/>
    </source>
</evidence>
<keyword evidence="8" id="KW-0966">Cell projection</keyword>
<dbReference type="PANTHER" id="PTHR30288:SF0">
    <property type="entry name" value="FLAGELLAR HOOK-ASSOCIATED PROTEIN 2"/>
    <property type="match status" value="1"/>
</dbReference>
<dbReference type="PANTHER" id="PTHR30288">
    <property type="entry name" value="FLAGELLAR CAP/ASSEMBLY PROTEIN FLID"/>
    <property type="match status" value="1"/>
</dbReference>
<dbReference type="GO" id="GO:0005576">
    <property type="term" value="C:extracellular region"/>
    <property type="evidence" value="ECO:0007669"/>
    <property type="project" value="UniProtKB-SubCell"/>
</dbReference>